<dbReference type="PANTHER" id="PTHR45703:SF8">
    <property type="entry name" value="DYNEINS HEAVY CHAIN"/>
    <property type="match status" value="1"/>
</dbReference>
<dbReference type="GO" id="GO:0007018">
    <property type="term" value="P:microtubule-based movement"/>
    <property type="evidence" value="ECO:0007669"/>
    <property type="project" value="InterPro"/>
</dbReference>
<feature type="non-terminal residue" evidence="2">
    <location>
        <position position="1"/>
    </location>
</feature>
<dbReference type="GO" id="GO:0030286">
    <property type="term" value="C:dynein complex"/>
    <property type="evidence" value="ECO:0007669"/>
    <property type="project" value="InterPro"/>
</dbReference>
<sequence length="144" mass="15654">KSYLNDNEVVPWKDLRYIFGEIMYGGHITDFWDRYVDNKYLEVLMQPDVVMSGGQFAPGFASPDPAGKKFADYISYTKEQLPPEAPPLYGLHPNSEIAYLMNATSSLFSTILRLSAGSGGGGGGDGGGVHATIEDILARLPATF</sequence>
<dbReference type="GO" id="GO:0051959">
    <property type="term" value="F:dynein light intermediate chain binding"/>
    <property type="evidence" value="ECO:0007669"/>
    <property type="project" value="InterPro"/>
</dbReference>
<name>A0A9W7BM96_9STRA</name>
<organism evidence="2 3">
    <name type="scientific">Triparma laevis f. inornata</name>
    <dbReference type="NCBI Taxonomy" id="1714386"/>
    <lineage>
        <taxon>Eukaryota</taxon>
        <taxon>Sar</taxon>
        <taxon>Stramenopiles</taxon>
        <taxon>Ochrophyta</taxon>
        <taxon>Bolidophyceae</taxon>
        <taxon>Parmales</taxon>
        <taxon>Triparmaceae</taxon>
        <taxon>Triparma</taxon>
    </lineage>
</organism>
<dbReference type="EMBL" id="BLQM01000510">
    <property type="protein sequence ID" value="GMH92997.1"/>
    <property type="molecule type" value="Genomic_DNA"/>
</dbReference>
<dbReference type="GO" id="GO:0045505">
    <property type="term" value="F:dynein intermediate chain binding"/>
    <property type="evidence" value="ECO:0007669"/>
    <property type="project" value="InterPro"/>
</dbReference>
<dbReference type="InterPro" id="IPR041658">
    <property type="entry name" value="AAA_lid_11"/>
</dbReference>
<dbReference type="AlphaFoldDB" id="A0A9W7BM96"/>
<comment type="caution">
    <text evidence="2">The sequence shown here is derived from an EMBL/GenBank/DDBJ whole genome shotgun (WGS) entry which is preliminary data.</text>
</comment>
<dbReference type="Gene3D" id="1.10.8.720">
    <property type="entry name" value="Region D6 of dynein motor"/>
    <property type="match status" value="1"/>
</dbReference>
<dbReference type="PANTHER" id="PTHR45703">
    <property type="entry name" value="DYNEIN HEAVY CHAIN"/>
    <property type="match status" value="1"/>
</dbReference>
<dbReference type="Proteomes" id="UP001162640">
    <property type="component" value="Unassembled WGS sequence"/>
</dbReference>
<feature type="non-terminal residue" evidence="2">
    <location>
        <position position="144"/>
    </location>
</feature>
<gene>
    <name evidence="2" type="ORF">TL16_g12508</name>
</gene>
<proteinExistence type="predicted"/>
<dbReference type="InterPro" id="IPR026983">
    <property type="entry name" value="DHC"/>
</dbReference>
<feature type="domain" description="Dynein heavy chain AAA lid" evidence="1">
    <location>
        <begin position="2"/>
        <end position="94"/>
    </location>
</feature>
<dbReference type="InterPro" id="IPR042219">
    <property type="entry name" value="AAA_lid_11_sf"/>
</dbReference>
<evidence type="ECO:0000259" key="1">
    <source>
        <dbReference type="Pfam" id="PF18198"/>
    </source>
</evidence>
<evidence type="ECO:0000313" key="2">
    <source>
        <dbReference type="EMBL" id="GMH92997.1"/>
    </source>
</evidence>
<dbReference type="Pfam" id="PF18198">
    <property type="entry name" value="AAA_lid_11"/>
    <property type="match status" value="1"/>
</dbReference>
<reference evidence="3" key="1">
    <citation type="journal article" date="2023" name="Commun. Biol.">
        <title>Genome analysis of Parmales, the sister group of diatoms, reveals the evolutionary specialization of diatoms from phago-mixotrophs to photoautotrophs.</title>
        <authorList>
            <person name="Ban H."/>
            <person name="Sato S."/>
            <person name="Yoshikawa S."/>
            <person name="Yamada K."/>
            <person name="Nakamura Y."/>
            <person name="Ichinomiya M."/>
            <person name="Sato N."/>
            <person name="Blanc-Mathieu R."/>
            <person name="Endo H."/>
            <person name="Kuwata A."/>
            <person name="Ogata H."/>
        </authorList>
    </citation>
    <scope>NUCLEOTIDE SEQUENCE [LARGE SCALE GENOMIC DNA]</scope>
</reference>
<protein>
    <recommendedName>
        <fullName evidence="1">Dynein heavy chain AAA lid domain-containing protein</fullName>
    </recommendedName>
</protein>
<accession>A0A9W7BM96</accession>
<evidence type="ECO:0000313" key="3">
    <source>
        <dbReference type="Proteomes" id="UP001162640"/>
    </source>
</evidence>